<organism evidence="13 14">
    <name type="scientific">Buddleja alternifolia</name>
    <dbReference type="NCBI Taxonomy" id="168488"/>
    <lineage>
        <taxon>Eukaryota</taxon>
        <taxon>Viridiplantae</taxon>
        <taxon>Streptophyta</taxon>
        <taxon>Embryophyta</taxon>
        <taxon>Tracheophyta</taxon>
        <taxon>Spermatophyta</taxon>
        <taxon>Magnoliopsida</taxon>
        <taxon>eudicotyledons</taxon>
        <taxon>Gunneridae</taxon>
        <taxon>Pentapetalae</taxon>
        <taxon>asterids</taxon>
        <taxon>lamiids</taxon>
        <taxon>Lamiales</taxon>
        <taxon>Scrophulariaceae</taxon>
        <taxon>Buddlejeae</taxon>
        <taxon>Buddleja</taxon>
    </lineage>
</organism>
<evidence type="ECO:0000256" key="8">
    <source>
        <dbReference type="ARBA" id="ARBA00023278"/>
    </source>
</evidence>
<evidence type="ECO:0008006" key="15">
    <source>
        <dbReference type="Google" id="ProtNLM"/>
    </source>
</evidence>
<evidence type="ECO:0000256" key="3">
    <source>
        <dbReference type="ARBA" id="ARBA00022622"/>
    </source>
</evidence>
<dbReference type="EMBL" id="WHWC01000016">
    <property type="protein sequence ID" value="KAG8367985.1"/>
    <property type="molecule type" value="Genomic_DNA"/>
</dbReference>
<feature type="region of interest" description="Disordered" evidence="11">
    <location>
        <begin position="68"/>
        <end position="91"/>
    </location>
</feature>
<proteinExistence type="inferred from homology"/>
<dbReference type="GO" id="GO:0012505">
    <property type="term" value="C:endomembrane system"/>
    <property type="evidence" value="ECO:0007669"/>
    <property type="project" value="UniProtKB-SubCell"/>
</dbReference>
<evidence type="ECO:0000256" key="7">
    <source>
        <dbReference type="ARBA" id="ARBA00023180"/>
    </source>
</evidence>
<keyword evidence="8" id="KW-0379">Hydroxylation</keyword>
<keyword evidence="6" id="KW-0472">Membrane</keyword>
<dbReference type="Proteomes" id="UP000826271">
    <property type="component" value="Unassembled WGS sequence"/>
</dbReference>
<sequence length="142" mass="14792">MEASKMKILLVVVLVALSAVQNVAAQEAPAPSPASDASSFVPALFASVAAKINRQELEHIQFWKSSLSPKRQKEQSSIMARGPRRHGGIEDEDFVGDGVGCSVRRAKCGCAGCPAPSPASDASSFVPAMFASVAAVAMGMLF</sequence>
<feature type="chain" id="PRO_5044011997" description="Transmembrane protein" evidence="12">
    <location>
        <begin position="26"/>
        <end position="142"/>
    </location>
</feature>
<evidence type="ECO:0000256" key="9">
    <source>
        <dbReference type="ARBA" id="ARBA00023288"/>
    </source>
</evidence>
<gene>
    <name evidence="13" type="ORF">BUALT_Bualt16G0129600</name>
</gene>
<evidence type="ECO:0000256" key="5">
    <source>
        <dbReference type="ARBA" id="ARBA00022974"/>
    </source>
</evidence>
<keyword evidence="14" id="KW-1185">Reference proteome</keyword>
<keyword evidence="5" id="KW-0654">Proteoglycan</keyword>
<keyword evidence="4 12" id="KW-0732">Signal</keyword>
<name>A0AAV6WGN6_9LAMI</name>
<protein>
    <recommendedName>
        <fullName evidence="15">Transmembrane protein</fullName>
    </recommendedName>
</protein>
<dbReference type="PANTHER" id="PTHR34114">
    <property type="entry name" value="ARABINOGALACTAN PEPTIDE 1"/>
    <property type="match status" value="1"/>
</dbReference>
<keyword evidence="9" id="KW-0449">Lipoprotein</keyword>
<feature type="signal peptide" evidence="12">
    <location>
        <begin position="1"/>
        <end position="25"/>
    </location>
</feature>
<evidence type="ECO:0000313" key="14">
    <source>
        <dbReference type="Proteomes" id="UP000826271"/>
    </source>
</evidence>
<evidence type="ECO:0000313" key="13">
    <source>
        <dbReference type="EMBL" id="KAG8367985.1"/>
    </source>
</evidence>
<reference evidence="13" key="1">
    <citation type="submission" date="2019-10" db="EMBL/GenBank/DDBJ databases">
        <authorList>
            <person name="Zhang R."/>
            <person name="Pan Y."/>
            <person name="Wang J."/>
            <person name="Ma R."/>
            <person name="Yu S."/>
        </authorList>
    </citation>
    <scope>NUCLEOTIDE SEQUENCE</scope>
    <source>
        <strain evidence="13">LA-IB0</strain>
        <tissue evidence="13">Leaf</tissue>
    </source>
</reference>
<keyword evidence="7" id="KW-0325">Glycoprotein</keyword>
<keyword evidence="3" id="KW-0336">GPI-anchor</keyword>
<evidence type="ECO:0000256" key="2">
    <source>
        <dbReference type="ARBA" id="ARBA00005835"/>
    </source>
</evidence>
<dbReference type="AlphaFoldDB" id="A0AAV6WGN6"/>
<dbReference type="InterPro" id="IPR039281">
    <property type="entry name" value="AGP3/12/13/14/21"/>
</dbReference>
<comment type="similarity">
    <text evidence="2">Belongs to the AG-peptide AGP family.</text>
</comment>
<comment type="subcellular location">
    <subcellularLocation>
        <location evidence="10">Endomembrane system</location>
        <topology evidence="10">Lipid-anchor</topology>
    </subcellularLocation>
    <subcellularLocation>
        <location evidence="1">Membrane</location>
        <topology evidence="1">Lipid-anchor</topology>
        <topology evidence="1">GPI-anchor</topology>
    </subcellularLocation>
</comment>
<evidence type="ECO:0000256" key="6">
    <source>
        <dbReference type="ARBA" id="ARBA00023136"/>
    </source>
</evidence>
<dbReference type="PANTHER" id="PTHR34114:SF11">
    <property type="entry name" value="ARABINOGALACTAN PROTEIN 13-RELATED"/>
    <property type="match status" value="1"/>
</dbReference>
<evidence type="ECO:0000256" key="4">
    <source>
        <dbReference type="ARBA" id="ARBA00022729"/>
    </source>
</evidence>
<dbReference type="GO" id="GO:0098552">
    <property type="term" value="C:side of membrane"/>
    <property type="evidence" value="ECO:0007669"/>
    <property type="project" value="UniProtKB-KW"/>
</dbReference>
<evidence type="ECO:0000256" key="11">
    <source>
        <dbReference type="SAM" id="MobiDB-lite"/>
    </source>
</evidence>
<evidence type="ECO:0000256" key="1">
    <source>
        <dbReference type="ARBA" id="ARBA00004589"/>
    </source>
</evidence>
<evidence type="ECO:0000256" key="10">
    <source>
        <dbReference type="ARBA" id="ARBA00037868"/>
    </source>
</evidence>
<evidence type="ECO:0000256" key="12">
    <source>
        <dbReference type="SAM" id="SignalP"/>
    </source>
</evidence>
<accession>A0AAV6WGN6</accession>
<comment type="caution">
    <text evidence="13">The sequence shown here is derived from an EMBL/GenBank/DDBJ whole genome shotgun (WGS) entry which is preliminary data.</text>
</comment>